<accession>A0ABU6XWY1</accession>
<dbReference type="Pfam" id="PF07734">
    <property type="entry name" value="FBA_1"/>
    <property type="match status" value="1"/>
</dbReference>
<proteinExistence type="predicted"/>
<comment type="caution">
    <text evidence="2">The sequence shown here is derived from an EMBL/GenBank/DDBJ whole genome shotgun (WGS) entry which is preliminary data.</text>
</comment>
<dbReference type="SMART" id="SM00256">
    <property type="entry name" value="FBOX"/>
    <property type="match status" value="1"/>
</dbReference>
<evidence type="ECO:0000313" key="2">
    <source>
        <dbReference type="EMBL" id="MED6201298.1"/>
    </source>
</evidence>
<dbReference type="NCBIfam" id="TIGR01640">
    <property type="entry name" value="F_box_assoc_1"/>
    <property type="match status" value="1"/>
</dbReference>
<dbReference type="InterPro" id="IPR006527">
    <property type="entry name" value="F-box-assoc_dom_typ1"/>
</dbReference>
<dbReference type="PANTHER" id="PTHR31672">
    <property type="entry name" value="BNACNNG10540D PROTEIN"/>
    <property type="match status" value="1"/>
</dbReference>
<keyword evidence="3" id="KW-1185">Reference proteome</keyword>
<organism evidence="2 3">
    <name type="scientific">Stylosanthes scabra</name>
    <dbReference type="NCBI Taxonomy" id="79078"/>
    <lineage>
        <taxon>Eukaryota</taxon>
        <taxon>Viridiplantae</taxon>
        <taxon>Streptophyta</taxon>
        <taxon>Embryophyta</taxon>
        <taxon>Tracheophyta</taxon>
        <taxon>Spermatophyta</taxon>
        <taxon>Magnoliopsida</taxon>
        <taxon>eudicotyledons</taxon>
        <taxon>Gunneridae</taxon>
        <taxon>Pentapetalae</taxon>
        <taxon>rosids</taxon>
        <taxon>fabids</taxon>
        <taxon>Fabales</taxon>
        <taxon>Fabaceae</taxon>
        <taxon>Papilionoideae</taxon>
        <taxon>50 kb inversion clade</taxon>
        <taxon>dalbergioids sensu lato</taxon>
        <taxon>Dalbergieae</taxon>
        <taxon>Pterocarpus clade</taxon>
        <taxon>Stylosanthes</taxon>
    </lineage>
</organism>
<dbReference type="Pfam" id="PF00646">
    <property type="entry name" value="F-box"/>
    <property type="match status" value="1"/>
</dbReference>
<dbReference type="CDD" id="cd22157">
    <property type="entry name" value="F-box_AtFBW1-like"/>
    <property type="match status" value="1"/>
</dbReference>
<evidence type="ECO:0000313" key="3">
    <source>
        <dbReference type="Proteomes" id="UP001341840"/>
    </source>
</evidence>
<dbReference type="InterPro" id="IPR001810">
    <property type="entry name" value="F-box_dom"/>
</dbReference>
<feature type="domain" description="F-box" evidence="1">
    <location>
        <begin position="36"/>
        <end position="76"/>
    </location>
</feature>
<dbReference type="InterPro" id="IPR036047">
    <property type="entry name" value="F-box-like_dom_sf"/>
</dbReference>
<reference evidence="2 3" key="1">
    <citation type="journal article" date="2023" name="Plants (Basel)">
        <title>Bridging the Gap: Combining Genomics and Transcriptomics Approaches to Understand Stylosanthes scabra, an Orphan Legume from the Brazilian Caatinga.</title>
        <authorList>
            <person name="Ferreira-Neto J.R.C."/>
            <person name="da Silva M.D."/>
            <person name="Binneck E."/>
            <person name="de Melo N.F."/>
            <person name="da Silva R.H."/>
            <person name="de Melo A.L.T.M."/>
            <person name="Pandolfi V."/>
            <person name="Bustamante F.O."/>
            <person name="Brasileiro-Vidal A.C."/>
            <person name="Benko-Iseppon A.M."/>
        </authorList>
    </citation>
    <scope>NUCLEOTIDE SEQUENCE [LARGE SCALE GENOMIC DNA]</scope>
    <source>
        <tissue evidence="2">Leaves</tissue>
    </source>
</reference>
<protein>
    <recommendedName>
        <fullName evidence="1">F-box domain-containing protein</fullName>
    </recommendedName>
</protein>
<dbReference type="PANTHER" id="PTHR31672:SF13">
    <property type="entry name" value="F-BOX PROTEIN CPR30-LIKE"/>
    <property type="match status" value="1"/>
</dbReference>
<name>A0ABU6XWY1_9FABA</name>
<sequence length="429" mass="48018">MILRVGMTRYDDDDDAVIESKKQPLITTPTPSLPFLGNDLIVEIMLRLPARSLLQLKSVCSSWRTLISSSKFATEHLRRSLSSDPTSASLRIAYHNLSRIYRKIGDFSVQSVLENSFYEPTRAIAFGGRNHYRIIGSCNGLLCLQHNTDRNNHAALLWNPCTGFTSQSLEIGGFLSLCGFGYDHVSDSYKLFGIVTKNQKPRESATRVFTFGSNSSGRTIQDIPLTSLLGEGGRVSITNKIGIFVNASGTLNWIVWRELCHFAILSLDLGKETYRKISLPSRDCGDDPGIIPELCVLRNCLAVCFDHKKTHWVIWLMKENDVTNQCWTQLAKIPNFPQFINPQGYVPLRPLYVSENDVLMAVAPTNKIVLHNLKDGGMSFPIIYSPNDGMSKHPPLFDSSGTRCFHIYRESLVLPSHCGVLQSCSTRLL</sequence>
<dbReference type="InterPro" id="IPR050796">
    <property type="entry name" value="SCF_F-box_component"/>
</dbReference>
<dbReference type="InterPro" id="IPR017451">
    <property type="entry name" value="F-box-assoc_interact_dom"/>
</dbReference>
<dbReference type="EMBL" id="JASCZI010213448">
    <property type="protein sequence ID" value="MED6201298.1"/>
    <property type="molecule type" value="Genomic_DNA"/>
</dbReference>
<dbReference type="SUPFAM" id="SSF81383">
    <property type="entry name" value="F-box domain"/>
    <property type="match status" value="1"/>
</dbReference>
<evidence type="ECO:0000259" key="1">
    <source>
        <dbReference type="SMART" id="SM00256"/>
    </source>
</evidence>
<dbReference type="Proteomes" id="UP001341840">
    <property type="component" value="Unassembled WGS sequence"/>
</dbReference>
<dbReference type="Gene3D" id="1.20.1280.50">
    <property type="match status" value="1"/>
</dbReference>
<gene>
    <name evidence="2" type="ORF">PIB30_093507</name>
</gene>